<organism evidence="15 16">
    <name type="scientific">Veronia pacifica</name>
    <dbReference type="NCBI Taxonomy" id="1080227"/>
    <lineage>
        <taxon>Bacteria</taxon>
        <taxon>Pseudomonadati</taxon>
        <taxon>Pseudomonadota</taxon>
        <taxon>Gammaproteobacteria</taxon>
        <taxon>Vibrionales</taxon>
        <taxon>Vibrionaceae</taxon>
        <taxon>Veronia</taxon>
    </lineage>
</organism>
<reference evidence="15 16" key="1">
    <citation type="submission" date="2016-05" db="EMBL/GenBank/DDBJ databases">
        <title>Genomic Taxonomy of the Vibrionaceae.</title>
        <authorList>
            <person name="Gomez-Gil B."/>
            <person name="Enciso-Ibarra J."/>
        </authorList>
    </citation>
    <scope>NUCLEOTIDE SEQUENCE [LARGE SCALE GENOMIC DNA]</scope>
    <source>
        <strain evidence="15 16">CAIM 1920</strain>
    </source>
</reference>
<keyword evidence="12" id="KW-0418">Kinase</keyword>
<dbReference type="OrthoDB" id="9765468at2"/>
<dbReference type="SUPFAM" id="SSF52009">
    <property type="entry name" value="Phosphohistidine domain"/>
    <property type="match status" value="1"/>
</dbReference>
<evidence type="ECO:0000313" key="16">
    <source>
        <dbReference type="Proteomes" id="UP000094936"/>
    </source>
</evidence>
<dbReference type="InterPro" id="IPR050499">
    <property type="entry name" value="PEP-utilizing_PTS_enzyme"/>
</dbReference>
<dbReference type="SUPFAM" id="SSF51621">
    <property type="entry name" value="Phosphoenolpyruvate/pyruvate domain"/>
    <property type="match status" value="1"/>
</dbReference>
<evidence type="ECO:0000256" key="6">
    <source>
        <dbReference type="ARBA" id="ARBA00022448"/>
    </source>
</evidence>
<comment type="caution">
    <text evidence="15">The sequence shown here is derived from an EMBL/GenBank/DDBJ whole genome shotgun (WGS) entry which is preliminary data.</text>
</comment>
<comment type="cofactor">
    <cofactor evidence="2">
        <name>Mg(2+)</name>
        <dbReference type="ChEBI" id="CHEBI:18420"/>
    </cofactor>
</comment>
<dbReference type="EC" id="2.7.3.9" evidence="5"/>
<accession>A0A1C3EK11</accession>
<dbReference type="Pfam" id="PF02896">
    <property type="entry name" value="PEP-utilizers_C"/>
    <property type="match status" value="1"/>
</dbReference>
<dbReference type="GO" id="GO:0046872">
    <property type="term" value="F:metal ion binding"/>
    <property type="evidence" value="ECO:0007669"/>
    <property type="project" value="UniProtKB-KW"/>
</dbReference>
<dbReference type="InterPro" id="IPR023151">
    <property type="entry name" value="PEP_util_CS"/>
</dbReference>
<dbReference type="InterPro" id="IPR000121">
    <property type="entry name" value="PEP_util_C"/>
</dbReference>
<gene>
    <name evidence="15" type="ORF">A8L45_09280</name>
</gene>
<dbReference type="NCBIfam" id="TIGR01417">
    <property type="entry name" value="PTS_I_fam"/>
    <property type="match status" value="1"/>
</dbReference>
<dbReference type="NCBIfam" id="NF008283">
    <property type="entry name" value="PRK11061.1"/>
    <property type="match status" value="1"/>
</dbReference>
<evidence type="ECO:0000256" key="10">
    <source>
        <dbReference type="ARBA" id="ARBA00022683"/>
    </source>
</evidence>
<evidence type="ECO:0000256" key="9">
    <source>
        <dbReference type="ARBA" id="ARBA00022679"/>
    </source>
</evidence>
<dbReference type="SUPFAM" id="SSF47831">
    <property type="entry name" value="Enzyme I of the PEP:sugar phosphotransferase system HPr-binding (sub)domain"/>
    <property type="match status" value="1"/>
</dbReference>
<keyword evidence="16" id="KW-1185">Reference proteome</keyword>
<dbReference type="InterPro" id="IPR018274">
    <property type="entry name" value="PEP_util_AS"/>
</dbReference>
<dbReference type="Gene3D" id="1.10.274.10">
    <property type="entry name" value="PtsI, HPr-binding domain"/>
    <property type="match status" value="1"/>
</dbReference>
<sequence length="750" mass="82739">MLTKLRDIVHKVASSASVSDSLDVLVKETCLAMSTECCSVYIADHQLKTYELMASQGLDVAPGSIVMDFDEGLVGLVGRRAEPINVADVKKHREFKHFPETGEDAFHSFLGTPIIYRREVLGVLVVQQRDSRHFDESEESFLITLAAQLAVIFAHAKAQGIWPENEITVLHGAAASQGIAIARAWCDLTRPELEDVLPASVVCSKSDIRRLDEAINAACNDFRKLRKRLDLDLNADVLAIFDLFTHLLNDPMLRDAIVERINNGDMAEWALRQAVDDFSARFGAMSDPYLKQRAADIKELGQRLLTFLQQQSAPEWNIEQPIVLLARELTAGMLAAIPRGKLAGLVAEEGAVNAHAAILARAMGIPAVMGVDFRPRLVHGKHIVLDGYQGMVFVEPSGVVVQEYERLLEEEAEIQSLLDSEFTSNTQTADGTEIEIHLNAGLSADTGIAINDGVDGVGLYRTEIPFLMQSSFPSEDDQCALYQSILEAYRGQPVVMRSLDIGGDKPLPYLTIEEDNPFLGWRGIRFTLDHPDIFLMQIRAMLRASDGMDNLAILLPMVSGLNELLDAKVLIQRAFDEVAELFDAEGKTLHPPSLGVMVEVPSILYQLDAVAQHVDFISVGTNDLTQYLLAVDRNNVRVADVYDSLHPAVIAALQSIVSTCQRNQLPVCVCGELAGDPLGAMLLIGMGYRQLSMNTRSVARIKYVLRHLDIKAVQEHVKTISSLTMADEIRAESESFLKLHNLGDILRVCR</sequence>
<dbReference type="Pfam" id="PF01590">
    <property type="entry name" value="GAF"/>
    <property type="match status" value="1"/>
</dbReference>
<comment type="similarity">
    <text evidence="4">Belongs to the PEP-utilizing enzyme family.</text>
</comment>
<dbReference type="Gene3D" id="3.30.450.40">
    <property type="match status" value="1"/>
</dbReference>
<keyword evidence="8" id="KW-0762">Sugar transport</keyword>
<keyword evidence="11" id="KW-0479">Metal-binding</keyword>
<dbReference type="InterPro" id="IPR040442">
    <property type="entry name" value="Pyrv_kinase-like_dom_sf"/>
</dbReference>
<dbReference type="PANTHER" id="PTHR46244">
    <property type="entry name" value="PHOSPHOENOLPYRUVATE-PROTEIN PHOSPHOTRANSFERASE"/>
    <property type="match status" value="1"/>
</dbReference>
<keyword evidence="6" id="KW-0813">Transport</keyword>
<dbReference type="InterPro" id="IPR008731">
    <property type="entry name" value="PTS_EIN"/>
</dbReference>
<evidence type="ECO:0000256" key="12">
    <source>
        <dbReference type="ARBA" id="ARBA00022777"/>
    </source>
</evidence>
<dbReference type="STRING" id="1080227.A8L45_09280"/>
<keyword evidence="15" id="KW-0670">Pyruvate</keyword>
<dbReference type="PANTHER" id="PTHR46244:SF1">
    <property type="entry name" value="PHOSPHOENOLPYRUVATE-DEPENDENT PHOSPHOTRANSFERASE SYSTEM"/>
    <property type="match status" value="1"/>
</dbReference>
<dbReference type="InterPro" id="IPR003018">
    <property type="entry name" value="GAF"/>
</dbReference>
<evidence type="ECO:0000256" key="2">
    <source>
        <dbReference type="ARBA" id="ARBA00001946"/>
    </source>
</evidence>
<name>A0A1C3EK11_9GAMM</name>
<evidence type="ECO:0000256" key="3">
    <source>
        <dbReference type="ARBA" id="ARBA00004496"/>
    </source>
</evidence>
<evidence type="ECO:0000256" key="5">
    <source>
        <dbReference type="ARBA" id="ARBA00012232"/>
    </source>
</evidence>
<dbReference type="Pfam" id="PF00391">
    <property type="entry name" value="PEP-utilizers"/>
    <property type="match status" value="1"/>
</dbReference>
<evidence type="ECO:0000256" key="7">
    <source>
        <dbReference type="ARBA" id="ARBA00022490"/>
    </source>
</evidence>
<dbReference type="InterPro" id="IPR036637">
    <property type="entry name" value="Phosphohistidine_dom_sf"/>
</dbReference>
<dbReference type="SMART" id="SM00065">
    <property type="entry name" value="GAF"/>
    <property type="match status" value="1"/>
</dbReference>
<comment type="subcellular location">
    <subcellularLocation>
        <location evidence="3">Cytoplasm</location>
    </subcellularLocation>
</comment>
<comment type="catalytic activity">
    <reaction evidence="1">
        <text>L-histidyl-[protein] + phosphoenolpyruvate = N(pros)-phospho-L-histidyl-[protein] + pyruvate</text>
        <dbReference type="Rhea" id="RHEA:23880"/>
        <dbReference type="Rhea" id="RHEA-COMP:9745"/>
        <dbReference type="Rhea" id="RHEA-COMP:9746"/>
        <dbReference type="ChEBI" id="CHEBI:15361"/>
        <dbReference type="ChEBI" id="CHEBI:29979"/>
        <dbReference type="ChEBI" id="CHEBI:58702"/>
        <dbReference type="ChEBI" id="CHEBI:64837"/>
        <dbReference type="EC" id="2.7.3.9"/>
    </reaction>
</comment>
<evidence type="ECO:0000256" key="8">
    <source>
        <dbReference type="ARBA" id="ARBA00022597"/>
    </source>
</evidence>
<evidence type="ECO:0000256" key="13">
    <source>
        <dbReference type="ARBA" id="ARBA00022842"/>
    </source>
</evidence>
<dbReference type="GO" id="GO:0008965">
    <property type="term" value="F:phosphoenolpyruvate-protein phosphotransferase activity"/>
    <property type="evidence" value="ECO:0007669"/>
    <property type="project" value="UniProtKB-EC"/>
</dbReference>
<keyword evidence="7" id="KW-0963">Cytoplasm</keyword>
<protein>
    <recommendedName>
        <fullName evidence="5">phosphoenolpyruvate--protein phosphotransferase</fullName>
        <ecNumber evidence="5">2.7.3.9</ecNumber>
    </recommendedName>
</protein>
<dbReference type="InterPro" id="IPR036618">
    <property type="entry name" value="PtsI_HPr-bd_sf"/>
</dbReference>
<dbReference type="PROSITE" id="PS00370">
    <property type="entry name" value="PEP_ENZYMES_PHOS_SITE"/>
    <property type="match status" value="1"/>
</dbReference>
<dbReference type="EMBL" id="LYBM01000014">
    <property type="protein sequence ID" value="ODA33572.1"/>
    <property type="molecule type" value="Genomic_DNA"/>
</dbReference>
<evidence type="ECO:0000256" key="4">
    <source>
        <dbReference type="ARBA" id="ARBA00007837"/>
    </source>
</evidence>
<evidence type="ECO:0000256" key="11">
    <source>
        <dbReference type="ARBA" id="ARBA00022723"/>
    </source>
</evidence>
<keyword evidence="13" id="KW-0460">Magnesium</keyword>
<evidence type="ECO:0000313" key="15">
    <source>
        <dbReference type="EMBL" id="ODA33572.1"/>
    </source>
</evidence>
<evidence type="ECO:0000256" key="1">
    <source>
        <dbReference type="ARBA" id="ARBA00000683"/>
    </source>
</evidence>
<dbReference type="Pfam" id="PF05524">
    <property type="entry name" value="PEP-utilisers_N"/>
    <property type="match status" value="1"/>
</dbReference>
<dbReference type="InterPro" id="IPR015813">
    <property type="entry name" value="Pyrv/PenolPyrv_kinase-like_dom"/>
</dbReference>
<dbReference type="InterPro" id="IPR006318">
    <property type="entry name" value="PTS_EI-like"/>
</dbReference>
<dbReference type="AlphaFoldDB" id="A0A1C3EK11"/>
<evidence type="ECO:0000259" key="14">
    <source>
        <dbReference type="SMART" id="SM00065"/>
    </source>
</evidence>
<dbReference type="PRINTS" id="PR01736">
    <property type="entry name" value="PHPHTRNFRASE"/>
</dbReference>
<feature type="domain" description="GAF" evidence="14">
    <location>
        <begin position="17"/>
        <end position="163"/>
    </location>
</feature>
<keyword evidence="9 15" id="KW-0808">Transferase</keyword>
<dbReference type="InterPro" id="IPR008279">
    <property type="entry name" value="PEP-util_enz_mobile_dom"/>
</dbReference>
<dbReference type="Proteomes" id="UP000094936">
    <property type="component" value="Unassembled WGS sequence"/>
</dbReference>
<dbReference type="RefSeq" id="WP_068901536.1">
    <property type="nucleotide sequence ID" value="NZ_JBHUIF010000031.1"/>
</dbReference>
<dbReference type="SUPFAM" id="SSF55781">
    <property type="entry name" value="GAF domain-like"/>
    <property type="match status" value="1"/>
</dbReference>
<dbReference type="GO" id="GO:0005737">
    <property type="term" value="C:cytoplasm"/>
    <property type="evidence" value="ECO:0007669"/>
    <property type="project" value="UniProtKB-SubCell"/>
</dbReference>
<dbReference type="GO" id="GO:0016301">
    <property type="term" value="F:kinase activity"/>
    <property type="evidence" value="ECO:0007669"/>
    <property type="project" value="UniProtKB-KW"/>
</dbReference>
<dbReference type="InterPro" id="IPR029016">
    <property type="entry name" value="GAF-like_dom_sf"/>
</dbReference>
<proteinExistence type="inferred from homology"/>
<dbReference type="PROSITE" id="PS00742">
    <property type="entry name" value="PEP_ENZYMES_2"/>
    <property type="match status" value="1"/>
</dbReference>
<dbReference type="GO" id="GO:0009401">
    <property type="term" value="P:phosphoenolpyruvate-dependent sugar phosphotransferase system"/>
    <property type="evidence" value="ECO:0007669"/>
    <property type="project" value="UniProtKB-KW"/>
</dbReference>
<dbReference type="Gene3D" id="3.50.30.10">
    <property type="entry name" value="Phosphohistidine domain"/>
    <property type="match status" value="1"/>
</dbReference>
<dbReference type="Gene3D" id="3.20.20.60">
    <property type="entry name" value="Phosphoenolpyruvate-binding domains"/>
    <property type="match status" value="1"/>
</dbReference>
<keyword evidence="10" id="KW-0598">Phosphotransferase system</keyword>